<proteinExistence type="predicted"/>
<reference evidence="1 2" key="1">
    <citation type="journal article" date="2018" name="New Phytol.">
        <title>Phylogenomics of Endogonaceae and evolution of mycorrhizas within Mucoromycota.</title>
        <authorList>
            <person name="Chang Y."/>
            <person name="Desiro A."/>
            <person name="Na H."/>
            <person name="Sandor L."/>
            <person name="Lipzen A."/>
            <person name="Clum A."/>
            <person name="Barry K."/>
            <person name="Grigoriev I.V."/>
            <person name="Martin F.M."/>
            <person name="Stajich J.E."/>
            <person name="Smith M.E."/>
            <person name="Bonito G."/>
            <person name="Spatafora J.W."/>
        </authorList>
    </citation>
    <scope>NUCLEOTIDE SEQUENCE [LARGE SCALE GENOMIC DNA]</scope>
    <source>
        <strain evidence="1 2">GMNB39</strain>
    </source>
</reference>
<dbReference type="EMBL" id="RBNI01026877">
    <property type="protein sequence ID" value="RUO95686.1"/>
    <property type="molecule type" value="Genomic_DNA"/>
</dbReference>
<name>A0A432ZZ34_9FUNG</name>
<dbReference type="Pfam" id="PF12246">
    <property type="entry name" value="MKT1_C"/>
    <property type="match status" value="1"/>
</dbReference>
<dbReference type="OrthoDB" id="17262at2759"/>
<evidence type="ECO:0000313" key="2">
    <source>
        <dbReference type="Proteomes" id="UP000268093"/>
    </source>
</evidence>
<dbReference type="AlphaFoldDB" id="A0A432ZZ34"/>
<comment type="caution">
    <text evidence="1">The sequence shown here is derived from an EMBL/GenBank/DDBJ whole genome shotgun (WGS) entry which is preliminary data.</text>
</comment>
<protein>
    <submittedName>
        <fullName evidence="1">Temperature dependent protein affecting M2 dsRNA replication-domain-containing protein</fullName>
    </submittedName>
</protein>
<keyword evidence="2" id="KW-1185">Reference proteome</keyword>
<accession>A0A432ZZ34</accession>
<dbReference type="Proteomes" id="UP000268093">
    <property type="component" value="Unassembled WGS sequence"/>
</dbReference>
<evidence type="ECO:0000313" key="1">
    <source>
        <dbReference type="EMBL" id="RUO95686.1"/>
    </source>
</evidence>
<gene>
    <name evidence="1" type="ORF">BC936DRAFT_143437</name>
</gene>
<dbReference type="InterPro" id="IPR022039">
    <property type="entry name" value="MKT1_C"/>
</dbReference>
<sequence length="152" mass="17469">MSIIRLTLFDQILETKDEIVANTLWKALEIREFLNSKHTHTTWGAALAKALNYPAPMSPQLQEPLLTAFELIRFGHLSGRNYSKSYPGSYVVGNDQEKQHVLLISRTLSLVPMQFKVSEFLLAGSYWMFCLDAALWLLRLCYCKKPHSNNQH</sequence>
<organism evidence="1 2">
    <name type="scientific">Jimgerdemannia flammicorona</name>
    <dbReference type="NCBI Taxonomy" id="994334"/>
    <lineage>
        <taxon>Eukaryota</taxon>
        <taxon>Fungi</taxon>
        <taxon>Fungi incertae sedis</taxon>
        <taxon>Mucoromycota</taxon>
        <taxon>Mucoromycotina</taxon>
        <taxon>Endogonomycetes</taxon>
        <taxon>Endogonales</taxon>
        <taxon>Endogonaceae</taxon>
        <taxon>Jimgerdemannia</taxon>
    </lineage>
</organism>